<dbReference type="GO" id="GO:0005739">
    <property type="term" value="C:mitochondrion"/>
    <property type="evidence" value="ECO:0007669"/>
    <property type="project" value="InterPro"/>
</dbReference>
<dbReference type="Proteomes" id="UP000814243">
    <property type="component" value="Unassembled WGS sequence"/>
</dbReference>
<dbReference type="GO" id="GO:0003735">
    <property type="term" value="F:structural constituent of ribosome"/>
    <property type="evidence" value="ECO:0007669"/>
    <property type="project" value="InterPro"/>
</dbReference>
<sequence length="300" mass="33967">MSSKKGGKSKFLSEDLNELINESQFLKDSVCNKKITKRQKNDLTEEESISKLIGQYQANSKKKKLDVNVEACKESRQKILDVMNNQLETRKEKSNTLLKNLTEVMVQLEADCNAMKDNEKKLEHLTGAVVKCMQQATTAHKQKLKILRDIHTSFKKQVEGLLTKGAIKPDDRPLWFDVYRAFPPLVEPKFAKPKPENKPIRPILYPEDNIRVKFHSKGYGLGAINMISQTETQTKRLVQQYEKLKSEGVPKKELVEKAAEIVGSERQLEAAKAKITAESPGSVTAKVLAEADIKNIFSEK</sequence>
<evidence type="ECO:0000256" key="1">
    <source>
        <dbReference type="ARBA" id="ARBA00004173"/>
    </source>
</evidence>
<comment type="similarity">
    <text evidence="2">Belongs to the mitochondrion-specific ribosomal protein mS23 family.</text>
</comment>
<evidence type="ECO:0000313" key="10">
    <source>
        <dbReference type="Proteomes" id="UP000814243"/>
    </source>
</evidence>
<evidence type="ECO:0000256" key="6">
    <source>
        <dbReference type="ARBA" id="ARBA00035137"/>
    </source>
</evidence>
<keyword evidence="4" id="KW-0496">Mitochondrion</keyword>
<feature type="coiled-coil region" evidence="7">
    <location>
        <begin position="84"/>
        <end position="125"/>
    </location>
</feature>
<comment type="subcellular location">
    <subcellularLocation>
        <location evidence="1">Mitochondrion</location>
    </subcellularLocation>
</comment>
<protein>
    <recommendedName>
        <fullName evidence="6">Small ribosomal subunit protein mS23</fullName>
    </recommendedName>
</protein>
<feature type="coiled-coil region" evidence="7">
    <location>
        <begin position="227"/>
        <end position="274"/>
    </location>
</feature>
<keyword evidence="7" id="KW-0175">Coiled coil</keyword>
<comment type="caution">
    <text evidence="9">The sequence shown here is derived from an EMBL/GenBank/DDBJ whole genome shotgun (WGS) entry which is preliminary data.</text>
</comment>
<accession>A0A922MG97</accession>
<dbReference type="PANTHER" id="PTHR15925">
    <property type="entry name" value="MITOCHONDRIAL RIBOSOMAL PROTEIN S23"/>
    <property type="match status" value="1"/>
</dbReference>
<organism evidence="9 10">
    <name type="scientific">Spodoptera exigua</name>
    <name type="common">Beet armyworm</name>
    <name type="synonym">Noctua fulgens</name>
    <dbReference type="NCBI Taxonomy" id="7107"/>
    <lineage>
        <taxon>Eukaryota</taxon>
        <taxon>Metazoa</taxon>
        <taxon>Ecdysozoa</taxon>
        <taxon>Arthropoda</taxon>
        <taxon>Hexapoda</taxon>
        <taxon>Insecta</taxon>
        <taxon>Pterygota</taxon>
        <taxon>Neoptera</taxon>
        <taxon>Endopterygota</taxon>
        <taxon>Lepidoptera</taxon>
        <taxon>Glossata</taxon>
        <taxon>Ditrysia</taxon>
        <taxon>Noctuoidea</taxon>
        <taxon>Noctuidae</taxon>
        <taxon>Amphipyrinae</taxon>
        <taxon>Spodoptera</taxon>
    </lineage>
</organism>
<feature type="domain" description="Small ribosomal subunit protein mS23 conserved" evidence="8">
    <location>
        <begin position="157"/>
        <end position="262"/>
    </location>
</feature>
<dbReference type="Pfam" id="PF10484">
    <property type="entry name" value="MRP-S23"/>
    <property type="match status" value="1"/>
</dbReference>
<keyword evidence="3" id="KW-0689">Ribosomal protein</keyword>
<dbReference type="GO" id="GO:0005840">
    <property type="term" value="C:ribosome"/>
    <property type="evidence" value="ECO:0007669"/>
    <property type="project" value="InterPro"/>
</dbReference>
<dbReference type="InterPro" id="IPR019520">
    <property type="entry name" value="Ribosomal_mS23_met"/>
</dbReference>
<dbReference type="InterPro" id="IPR023611">
    <property type="entry name" value="mS23_dom_met"/>
</dbReference>
<dbReference type="CDD" id="cd23701">
    <property type="entry name" value="At1g26750"/>
    <property type="match status" value="1"/>
</dbReference>
<dbReference type="AlphaFoldDB" id="A0A922MG97"/>
<evidence type="ECO:0000259" key="8">
    <source>
        <dbReference type="Pfam" id="PF10484"/>
    </source>
</evidence>
<reference evidence="9" key="1">
    <citation type="journal article" date="2021" name="G3 (Bethesda)">
        <title>Genome and transcriptome analysis of the beet armyworm Spodoptera exigua reveals targets for pest control. .</title>
        <authorList>
            <person name="Simon S."/>
            <person name="Breeschoten T."/>
            <person name="Jansen H.J."/>
            <person name="Dirks R.P."/>
            <person name="Schranz M.E."/>
            <person name="Ros V.I.D."/>
        </authorList>
    </citation>
    <scope>NUCLEOTIDE SEQUENCE</scope>
    <source>
        <strain evidence="9">TB_SE_WUR_2020</strain>
    </source>
</reference>
<name>A0A922MG97_SPOEX</name>
<evidence type="ECO:0000256" key="2">
    <source>
        <dbReference type="ARBA" id="ARBA00009864"/>
    </source>
</evidence>
<dbReference type="EMBL" id="JACEFF010000502">
    <property type="protein sequence ID" value="KAH9636402.1"/>
    <property type="molecule type" value="Genomic_DNA"/>
</dbReference>
<dbReference type="InterPro" id="IPR059242">
    <property type="entry name" value="mS23_dom"/>
</dbReference>
<keyword evidence="5" id="KW-0687">Ribonucleoprotein</keyword>
<evidence type="ECO:0000313" key="9">
    <source>
        <dbReference type="EMBL" id="KAH9636402.1"/>
    </source>
</evidence>
<evidence type="ECO:0000256" key="5">
    <source>
        <dbReference type="ARBA" id="ARBA00023274"/>
    </source>
</evidence>
<dbReference type="PANTHER" id="PTHR15925:SF2">
    <property type="entry name" value="SMALL RIBOSOMAL SUBUNIT PROTEIN MS23"/>
    <property type="match status" value="1"/>
</dbReference>
<evidence type="ECO:0000256" key="3">
    <source>
        <dbReference type="ARBA" id="ARBA00022980"/>
    </source>
</evidence>
<proteinExistence type="inferred from homology"/>
<gene>
    <name evidence="9" type="ORF">HF086_011259</name>
</gene>
<evidence type="ECO:0000256" key="4">
    <source>
        <dbReference type="ARBA" id="ARBA00023128"/>
    </source>
</evidence>
<dbReference type="GO" id="GO:0006412">
    <property type="term" value="P:translation"/>
    <property type="evidence" value="ECO:0007669"/>
    <property type="project" value="InterPro"/>
</dbReference>
<evidence type="ECO:0000256" key="7">
    <source>
        <dbReference type="SAM" id="Coils"/>
    </source>
</evidence>